<dbReference type="Proteomes" id="UP000187209">
    <property type="component" value="Unassembled WGS sequence"/>
</dbReference>
<organism evidence="1 2">
    <name type="scientific">Stentor coeruleus</name>
    <dbReference type="NCBI Taxonomy" id="5963"/>
    <lineage>
        <taxon>Eukaryota</taxon>
        <taxon>Sar</taxon>
        <taxon>Alveolata</taxon>
        <taxon>Ciliophora</taxon>
        <taxon>Postciliodesmatophora</taxon>
        <taxon>Heterotrichea</taxon>
        <taxon>Heterotrichida</taxon>
        <taxon>Stentoridae</taxon>
        <taxon>Stentor</taxon>
    </lineage>
</organism>
<protein>
    <submittedName>
        <fullName evidence="1">Uncharacterized protein</fullName>
    </submittedName>
</protein>
<comment type="caution">
    <text evidence="1">The sequence shown here is derived from an EMBL/GenBank/DDBJ whole genome shotgun (WGS) entry which is preliminary data.</text>
</comment>
<evidence type="ECO:0000313" key="1">
    <source>
        <dbReference type="EMBL" id="OMJ68049.1"/>
    </source>
</evidence>
<dbReference type="OrthoDB" id="129364at2759"/>
<dbReference type="EMBL" id="MPUH01001393">
    <property type="protein sequence ID" value="OMJ68049.1"/>
    <property type="molecule type" value="Genomic_DNA"/>
</dbReference>
<evidence type="ECO:0000313" key="2">
    <source>
        <dbReference type="Proteomes" id="UP000187209"/>
    </source>
</evidence>
<keyword evidence="2" id="KW-1185">Reference proteome</keyword>
<gene>
    <name evidence="1" type="ORF">SteCoe_34606</name>
</gene>
<accession>A0A1R2AU45</accession>
<sequence>MDNAVLEEGHILSRNYSSLRTGTKKWRSFKNEQPDAAKIHISKDPINSLIFISRNGITVEGYKSTSLHKRSQLRRNFVIFKSTQYLWELLNPFKLIGISEKVYHSLYMSLYQYTLKDNFNESLTDKNINLDKKQDFGTNTWLTFSNFYDGFFEFIDSNTNSKSAIEYIRLIKTLTSVLQDMKWSLGLNLYGKLHIPNDIKANYHPWMMEYIKSQDGPFKKFEDIPNLIKQPNDIQISERLLVKRPLKPVDRENFNVRKLEQMMNLHLMKEFKHGNRGAQSQARFRNPDKKTSTYYSNYLEKISPLSSVIKHSRSRQDILEKVIKKRKGQSLKTLARKKFDE</sequence>
<reference evidence="1 2" key="1">
    <citation type="submission" date="2016-11" db="EMBL/GenBank/DDBJ databases">
        <title>The macronuclear genome of Stentor coeruleus: a giant cell with tiny introns.</title>
        <authorList>
            <person name="Slabodnick M."/>
            <person name="Ruby J.G."/>
            <person name="Reiff S.B."/>
            <person name="Swart E.C."/>
            <person name="Gosai S."/>
            <person name="Prabakaran S."/>
            <person name="Witkowska E."/>
            <person name="Larue G.E."/>
            <person name="Fisher S."/>
            <person name="Freeman R.M."/>
            <person name="Gunawardena J."/>
            <person name="Chu W."/>
            <person name="Stover N.A."/>
            <person name="Gregory B.D."/>
            <person name="Nowacki M."/>
            <person name="Derisi J."/>
            <person name="Roy S.W."/>
            <person name="Marshall W.F."/>
            <person name="Sood P."/>
        </authorList>
    </citation>
    <scope>NUCLEOTIDE SEQUENCE [LARGE SCALE GENOMIC DNA]</scope>
    <source>
        <strain evidence="1">WM001</strain>
    </source>
</reference>
<proteinExistence type="predicted"/>
<dbReference type="AlphaFoldDB" id="A0A1R2AU45"/>
<name>A0A1R2AU45_9CILI</name>